<keyword evidence="2" id="KW-1185">Reference proteome</keyword>
<gene>
    <name evidence="1" type="ORF">HZF24_01560</name>
</gene>
<accession>A0A974BGS4</accession>
<evidence type="ECO:0000313" key="1">
    <source>
        <dbReference type="EMBL" id="NYB72822.1"/>
    </source>
</evidence>
<dbReference type="AlphaFoldDB" id="A0A974BGS4"/>
<name>A0A974BGS4_SEDHY</name>
<reference evidence="1" key="1">
    <citation type="submission" date="2020-07" db="EMBL/GenBank/DDBJ databases">
        <title>Genomic analysis of a strain of Sedimentibacter Hydroxybenzoicus DSM7310.</title>
        <authorList>
            <person name="Ma S."/>
        </authorList>
    </citation>
    <scope>NUCLEOTIDE SEQUENCE</scope>
    <source>
        <strain evidence="1">DSM 7310</strain>
    </source>
</reference>
<organism evidence="1 2">
    <name type="scientific">Sedimentibacter hydroxybenzoicus DSM 7310</name>
    <dbReference type="NCBI Taxonomy" id="1123245"/>
    <lineage>
        <taxon>Bacteria</taxon>
        <taxon>Bacillati</taxon>
        <taxon>Bacillota</taxon>
        <taxon>Tissierellia</taxon>
        <taxon>Sedimentibacter</taxon>
    </lineage>
</organism>
<protein>
    <submittedName>
        <fullName evidence="1">Uncharacterized protein</fullName>
    </submittedName>
</protein>
<dbReference type="RefSeq" id="WP_179236496.1">
    <property type="nucleotide sequence ID" value="NZ_JACBNQ010000001.1"/>
</dbReference>
<comment type="caution">
    <text evidence="1">The sequence shown here is derived from an EMBL/GenBank/DDBJ whole genome shotgun (WGS) entry which is preliminary data.</text>
</comment>
<dbReference type="EMBL" id="JACBNQ010000001">
    <property type="protein sequence ID" value="NYB72822.1"/>
    <property type="molecule type" value="Genomic_DNA"/>
</dbReference>
<evidence type="ECO:0000313" key="2">
    <source>
        <dbReference type="Proteomes" id="UP000611629"/>
    </source>
</evidence>
<sequence length="156" mass="18216">MSEKRIEDAFNEYFTGDILKNALDFAEFLRANEMVYNGDYEIHYKGKLVCYIDTPNDKSHMWRIWTVGDYSNEYEGFPIDERTKEIAWANVVYCGNCDDVDCDPGKTEIIFGKEFVNVCKGADNLAMRFKNPNAETLECAEKMVDMRKYFVDNYIV</sequence>
<proteinExistence type="predicted"/>
<dbReference type="Proteomes" id="UP000611629">
    <property type="component" value="Unassembled WGS sequence"/>
</dbReference>